<evidence type="ECO:0000313" key="1">
    <source>
        <dbReference type="EMBL" id="MCW3782485.1"/>
    </source>
</evidence>
<organism evidence="1 2">
    <name type="scientific">Defluviimonas salinarum</name>
    <dbReference type="NCBI Taxonomy" id="2992147"/>
    <lineage>
        <taxon>Bacteria</taxon>
        <taxon>Pseudomonadati</taxon>
        <taxon>Pseudomonadota</taxon>
        <taxon>Alphaproteobacteria</taxon>
        <taxon>Rhodobacterales</taxon>
        <taxon>Paracoccaceae</taxon>
        <taxon>Albidovulum</taxon>
    </lineage>
</organism>
<keyword evidence="2" id="KW-1185">Reference proteome</keyword>
<sequence length="148" mass="16254">MKKGWMQFMSEAPMIGLRPHPGSAPDADGPAEMTAEAWFRVYNCHETREAALASANDDHETILDAYREGNMEVDLDDLEEGETEEDRILAEAGDPDEVWEVEVHDNGDLVVYDGGSAEFAVRLTAEDIYRKGFGMPLPAILAGDTPAP</sequence>
<dbReference type="EMBL" id="JAPDOG010000011">
    <property type="protein sequence ID" value="MCW3782485.1"/>
    <property type="molecule type" value="Genomic_DNA"/>
</dbReference>
<accession>A0ABT3J4U0</accession>
<dbReference type="Proteomes" id="UP001207582">
    <property type="component" value="Unassembled WGS sequence"/>
</dbReference>
<gene>
    <name evidence="1" type="ORF">OM960_12915</name>
</gene>
<reference evidence="1 2" key="1">
    <citation type="submission" date="2022-10" db="EMBL/GenBank/DDBJ databases">
        <title>Defluviimonas sp. CAU 1641 isolated from mud.</title>
        <authorList>
            <person name="Kim W."/>
        </authorList>
    </citation>
    <scope>NUCLEOTIDE SEQUENCE [LARGE SCALE GENOMIC DNA]</scope>
    <source>
        <strain evidence="1 2">CAU 1641</strain>
    </source>
</reference>
<dbReference type="RefSeq" id="WP_264772218.1">
    <property type="nucleotide sequence ID" value="NZ_JAPDOG010000011.1"/>
</dbReference>
<name>A0ABT3J4U0_9RHOB</name>
<comment type="caution">
    <text evidence="1">The sequence shown here is derived from an EMBL/GenBank/DDBJ whole genome shotgun (WGS) entry which is preliminary data.</text>
</comment>
<protein>
    <submittedName>
        <fullName evidence="1">Uncharacterized protein</fullName>
    </submittedName>
</protein>
<evidence type="ECO:0000313" key="2">
    <source>
        <dbReference type="Proteomes" id="UP001207582"/>
    </source>
</evidence>
<proteinExistence type="predicted"/>